<dbReference type="PROSITE" id="PS50305">
    <property type="entry name" value="SIRTUIN"/>
    <property type="match status" value="1"/>
</dbReference>
<keyword evidence="9" id="KW-1185">Reference proteome</keyword>
<dbReference type="PANTHER" id="PTHR11085:SF10">
    <property type="entry name" value="NAD-DEPENDENT PROTEIN DEACYLASE SIRTUIN-5, MITOCHONDRIAL-RELATED"/>
    <property type="match status" value="1"/>
</dbReference>
<evidence type="ECO:0000256" key="1">
    <source>
        <dbReference type="ARBA" id="ARBA00022679"/>
    </source>
</evidence>
<dbReference type="SUPFAM" id="SSF52467">
    <property type="entry name" value="DHS-like NAD/FAD-binding domain"/>
    <property type="match status" value="1"/>
</dbReference>
<feature type="binding site" evidence="5">
    <location>
        <begin position="124"/>
        <end position="127"/>
    </location>
    <ligand>
        <name>NAD(+)</name>
        <dbReference type="ChEBI" id="CHEBI:57540"/>
    </ligand>
</feature>
<evidence type="ECO:0000256" key="3">
    <source>
        <dbReference type="ARBA" id="ARBA00022833"/>
    </source>
</evidence>
<feature type="binding site" evidence="5">
    <location>
        <begin position="271"/>
        <end position="273"/>
    </location>
    <ligand>
        <name>NAD(+)</name>
        <dbReference type="ChEBI" id="CHEBI:57540"/>
    </ligand>
</feature>
<feature type="binding site" evidence="5">
    <location>
        <position position="289"/>
    </location>
    <ligand>
        <name>NAD(+)</name>
        <dbReference type="ChEBI" id="CHEBI:57540"/>
    </ligand>
</feature>
<dbReference type="GO" id="GO:0005737">
    <property type="term" value="C:cytoplasm"/>
    <property type="evidence" value="ECO:0007669"/>
    <property type="project" value="UniProtKB-SubCell"/>
</dbReference>
<comment type="subcellular location">
    <subcellularLocation>
        <location evidence="5">Cytoplasm</location>
    </subcellularLocation>
</comment>
<gene>
    <name evidence="5" type="primary">cobB</name>
    <name evidence="8" type="ORF">GC722_06845</name>
</gene>
<sequence>MRRRAVDWTRVLDADPRPREPVDVEAVTEELVRTVAATPRWTVLSGAGLSTESGIPDYRGPSGVRRSSDPMTFSEFSGSADGRRRYWARSHLGWRLIGDARPNAGHRAVAALQRCGRVGGVVTQNVDRLHQAAGSTDVIDLHGTLDRVVCLDCSTRSPRSELEVRLAEANPDFEQLAAEVRQVNPDGDVELDDSWVAGFRVVPCLVCGGDRLKPDVVFFGESVPKERVARAFAELDRTRALLVLGSSLSVMSGYRFVRHASRHGYPVVVVNQGATRGDAEADLLAWLPLGEALTTLAERLG</sequence>
<dbReference type="PANTHER" id="PTHR11085">
    <property type="entry name" value="NAD-DEPENDENT PROTEIN DEACYLASE SIRTUIN-5, MITOCHONDRIAL-RELATED"/>
    <property type="match status" value="1"/>
</dbReference>
<comment type="cofactor">
    <cofactor evidence="5">
        <name>Zn(2+)</name>
        <dbReference type="ChEBI" id="CHEBI:29105"/>
    </cofactor>
    <text evidence="5">Binds 1 zinc ion per subunit.</text>
</comment>
<comment type="caution">
    <text evidence="5">Lacks conserved residue(s) required for the propagation of feature annotation.</text>
</comment>
<feature type="active site" description="Proton acceptor" evidence="5 6">
    <location>
        <position position="142"/>
    </location>
</feature>
<dbReference type="AlphaFoldDB" id="A0A6A9UVT3"/>
<feature type="binding site" evidence="5 6">
    <location>
        <position position="204"/>
    </location>
    <ligand>
        <name>Zn(2+)</name>
        <dbReference type="ChEBI" id="CHEBI:29105"/>
    </ligand>
</feature>
<dbReference type="InterPro" id="IPR026590">
    <property type="entry name" value="Ssirtuin_cat_dom"/>
</dbReference>
<comment type="catalytic activity">
    <reaction evidence="5">
        <text>N(6)-acetyl-L-lysyl-[protein] + NAD(+) + H2O = 2''-O-acetyl-ADP-D-ribose + nicotinamide + L-lysyl-[protein]</text>
        <dbReference type="Rhea" id="RHEA:43636"/>
        <dbReference type="Rhea" id="RHEA-COMP:9752"/>
        <dbReference type="Rhea" id="RHEA-COMP:10731"/>
        <dbReference type="ChEBI" id="CHEBI:15377"/>
        <dbReference type="ChEBI" id="CHEBI:17154"/>
        <dbReference type="ChEBI" id="CHEBI:29969"/>
        <dbReference type="ChEBI" id="CHEBI:57540"/>
        <dbReference type="ChEBI" id="CHEBI:61930"/>
        <dbReference type="ChEBI" id="CHEBI:83767"/>
        <dbReference type="EC" id="2.3.1.286"/>
    </reaction>
</comment>
<dbReference type="GO" id="GO:0070403">
    <property type="term" value="F:NAD+ binding"/>
    <property type="evidence" value="ECO:0007669"/>
    <property type="project" value="UniProtKB-UniRule"/>
</dbReference>
<proteinExistence type="inferred from homology"/>
<dbReference type="InterPro" id="IPR050134">
    <property type="entry name" value="NAD-dep_sirtuin_deacylases"/>
</dbReference>
<dbReference type="GO" id="GO:0017136">
    <property type="term" value="F:histone deacetylase activity, NAD-dependent"/>
    <property type="evidence" value="ECO:0007669"/>
    <property type="project" value="TreeGrafter"/>
</dbReference>
<dbReference type="Pfam" id="PF02146">
    <property type="entry name" value="SIR2"/>
    <property type="match status" value="1"/>
</dbReference>
<dbReference type="EC" id="2.3.1.286" evidence="5"/>
<comment type="caution">
    <text evidence="8">The sequence shown here is derived from an EMBL/GenBank/DDBJ whole genome shotgun (WGS) entry which is preliminary data.</text>
</comment>
<dbReference type="Proteomes" id="UP000435304">
    <property type="component" value="Unassembled WGS sequence"/>
</dbReference>
<dbReference type="EMBL" id="WPCU01000005">
    <property type="protein sequence ID" value="MVA75742.1"/>
    <property type="molecule type" value="Genomic_DNA"/>
</dbReference>
<reference evidence="8 9" key="1">
    <citation type="submission" date="2019-12" db="EMBL/GenBank/DDBJ databases">
        <title>Auraticoccus cholistani sp. nov., an actinomycete isolated from soil of Cholistan desert.</title>
        <authorList>
            <person name="Cheema M.T."/>
        </authorList>
    </citation>
    <scope>NUCLEOTIDE SEQUENCE [LARGE SCALE GENOMIC DNA]</scope>
    <source>
        <strain evidence="8 9">F435</strain>
    </source>
</reference>
<keyword evidence="5" id="KW-0963">Cytoplasm</keyword>
<keyword evidence="2 5" id="KW-0479">Metal-binding</keyword>
<comment type="function">
    <text evidence="5">NAD-dependent protein deacetylase which modulates the activities of several enzymes which are inactive in their acetylated form.</text>
</comment>
<dbReference type="Gene3D" id="3.40.50.1220">
    <property type="entry name" value="TPP-binding domain"/>
    <property type="match status" value="1"/>
</dbReference>
<feature type="binding site" evidence="5 6">
    <location>
        <position position="150"/>
    </location>
    <ligand>
        <name>Zn(2+)</name>
        <dbReference type="ChEBI" id="CHEBI:29105"/>
    </ligand>
</feature>
<evidence type="ECO:0000256" key="2">
    <source>
        <dbReference type="ARBA" id="ARBA00022723"/>
    </source>
</evidence>
<dbReference type="RefSeq" id="WP_156609289.1">
    <property type="nucleotide sequence ID" value="NZ_WPCU01000005.1"/>
</dbReference>
<dbReference type="InterPro" id="IPR026591">
    <property type="entry name" value="Sirtuin_cat_small_dom_sf"/>
</dbReference>
<evidence type="ECO:0000313" key="9">
    <source>
        <dbReference type="Proteomes" id="UP000435304"/>
    </source>
</evidence>
<dbReference type="InterPro" id="IPR029035">
    <property type="entry name" value="DHS-like_NAD/FAD-binding_dom"/>
</dbReference>
<dbReference type="InterPro" id="IPR026587">
    <property type="entry name" value="Sirtuin_class_II"/>
</dbReference>
<comment type="similarity">
    <text evidence="5">Belongs to the sirtuin family. Class II subfamily.</text>
</comment>
<dbReference type="InterPro" id="IPR003000">
    <property type="entry name" value="Sirtuin"/>
</dbReference>
<evidence type="ECO:0000259" key="7">
    <source>
        <dbReference type="PROSITE" id="PS50305"/>
    </source>
</evidence>
<organism evidence="8 9">
    <name type="scientific">Auraticoccus cholistanensis</name>
    <dbReference type="NCBI Taxonomy" id="2656650"/>
    <lineage>
        <taxon>Bacteria</taxon>
        <taxon>Bacillati</taxon>
        <taxon>Actinomycetota</taxon>
        <taxon>Actinomycetes</taxon>
        <taxon>Propionibacteriales</taxon>
        <taxon>Propionibacteriaceae</taxon>
        <taxon>Auraticoccus</taxon>
    </lineage>
</organism>
<feature type="binding site" evidence="5 6">
    <location>
        <position position="207"/>
    </location>
    <ligand>
        <name>Zn(2+)</name>
        <dbReference type="ChEBI" id="CHEBI:29105"/>
    </ligand>
</feature>
<name>A0A6A9UVT3_9ACTN</name>
<feature type="binding site" evidence="5 6">
    <location>
        <position position="153"/>
    </location>
    <ligand>
        <name>Zn(2+)</name>
        <dbReference type="ChEBI" id="CHEBI:29105"/>
    </ligand>
</feature>
<dbReference type="NCBIfam" id="NF003738">
    <property type="entry name" value="PRK05333.1"/>
    <property type="match status" value="1"/>
</dbReference>
<evidence type="ECO:0000256" key="5">
    <source>
        <dbReference type="HAMAP-Rule" id="MF_01967"/>
    </source>
</evidence>
<evidence type="ECO:0000313" key="8">
    <source>
        <dbReference type="EMBL" id="MVA75742.1"/>
    </source>
</evidence>
<feature type="domain" description="Deacetylase sirtuin-type" evidence="7">
    <location>
        <begin position="21"/>
        <end position="301"/>
    </location>
</feature>
<dbReference type="GO" id="GO:0008270">
    <property type="term" value="F:zinc ion binding"/>
    <property type="evidence" value="ECO:0007669"/>
    <property type="project" value="UniProtKB-UniRule"/>
</dbReference>
<keyword evidence="1 5" id="KW-0808">Transferase</keyword>
<keyword evidence="3 5" id="KW-0862">Zinc</keyword>
<dbReference type="Gene3D" id="3.30.1600.10">
    <property type="entry name" value="SIR2/SIRT2 'Small Domain"/>
    <property type="match status" value="1"/>
</dbReference>
<dbReference type="HAMAP" id="MF_01967">
    <property type="entry name" value="Sirtuin_ClassII"/>
    <property type="match status" value="1"/>
</dbReference>
<keyword evidence="4 5" id="KW-0520">NAD</keyword>
<accession>A0A6A9UVT3</accession>
<evidence type="ECO:0000256" key="4">
    <source>
        <dbReference type="ARBA" id="ARBA00023027"/>
    </source>
</evidence>
<evidence type="ECO:0000256" key="6">
    <source>
        <dbReference type="PROSITE-ProRule" id="PRU00236"/>
    </source>
</evidence>
<feature type="binding site" evidence="5">
    <location>
        <begin position="245"/>
        <end position="247"/>
    </location>
    <ligand>
        <name>NAD(+)</name>
        <dbReference type="ChEBI" id="CHEBI:57540"/>
    </ligand>
</feature>
<protein>
    <recommendedName>
        <fullName evidence="5">NAD-dependent protein deacetylase</fullName>
        <ecNumber evidence="5">2.3.1.286</ecNumber>
    </recommendedName>
    <alternativeName>
        <fullName evidence="5">Regulatory protein SIR2 homolog</fullName>
    </alternativeName>
</protein>